<dbReference type="InterPro" id="IPR036890">
    <property type="entry name" value="HATPase_C_sf"/>
</dbReference>
<dbReference type="InterPro" id="IPR003660">
    <property type="entry name" value="HAMP_dom"/>
</dbReference>
<dbReference type="Pfam" id="PF00512">
    <property type="entry name" value="HisKA"/>
    <property type="match status" value="1"/>
</dbReference>
<dbReference type="InterPro" id="IPR036097">
    <property type="entry name" value="HisK_dim/P_sf"/>
</dbReference>
<evidence type="ECO:0000259" key="17">
    <source>
        <dbReference type="PROSITE" id="PS50885"/>
    </source>
</evidence>
<feature type="domain" description="Histidine kinase" evidence="16">
    <location>
        <begin position="300"/>
        <end position="498"/>
    </location>
</feature>
<dbReference type="PRINTS" id="PR00344">
    <property type="entry name" value="BCTRLSENSOR"/>
</dbReference>
<evidence type="ECO:0000256" key="5">
    <source>
        <dbReference type="ARBA" id="ARBA00022519"/>
    </source>
</evidence>
<sequence>MYFPPMLRPAMSKLRPGRWLARVLPPSLLGRLVVVMVAGVLLTQLAGNWLWATQRHAEAEVEVRTATQHLAHSASKVVRFFLSLPANYRPLIIQQFREMGGTRFLVNVNRAPVEIPGIGEQALAEVAKAQVRTTLKEDVPNLSKLRIDFAWPDHLPVSDDGTTLNDMPEGWVQNVVLTKPAPAPILLIQAEMGPGNWLYLATLMPNPYFLDSGNPLTRDRVLLQALSLGAVLLLCILVVRWTTRPLAALSEAATAFGNGERMPELPETGSREFVNTVRAFSAMRERINRYIADRERLFVSISHDLRTPIMRLKLRTELLDDEQLRDEFHEDLDELEMMVKGALQTVKDSDIHENPTEIRLDALLGRMVRDARLAGHQVSFTASGLSVAAKPLALKRAIGNLLNNAMHYGKQVELAVEPRGTNIAIVIRDHGPGVPPEALASLAEPYVRLEHGREQNSSGMGLGLGIARGIVQAHGGELLLDNHPEGGFRATIVLPGAAFTPLDS</sequence>
<keyword evidence="10" id="KW-0418">Kinase</keyword>
<feature type="transmembrane region" description="Helical" evidence="15">
    <location>
        <begin position="28"/>
        <end position="51"/>
    </location>
</feature>
<keyword evidence="9" id="KW-0547">Nucleotide-binding</keyword>
<dbReference type="PANTHER" id="PTHR44936">
    <property type="entry name" value="SENSOR PROTEIN CREC"/>
    <property type="match status" value="1"/>
</dbReference>
<evidence type="ECO:0000256" key="13">
    <source>
        <dbReference type="ARBA" id="ARBA00023012"/>
    </source>
</evidence>
<evidence type="ECO:0000256" key="8">
    <source>
        <dbReference type="ARBA" id="ARBA00022692"/>
    </source>
</evidence>
<reference evidence="18 19" key="1">
    <citation type="submission" date="2020-07" db="EMBL/GenBank/DDBJ databases">
        <title>Novel species isolated from subtropical streams in China.</title>
        <authorList>
            <person name="Lu H."/>
        </authorList>
    </citation>
    <scope>NUCLEOTIDE SEQUENCE [LARGE SCALE GENOMIC DNA]</scope>
    <source>
        <strain evidence="18 19">FT3S</strain>
    </source>
</reference>
<evidence type="ECO:0000256" key="4">
    <source>
        <dbReference type="ARBA" id="ARBA00022475"/>
    </source>
</evidence>
<evidence type="ECO:0000256" key="3">
    <source>
        <dbReference type="ARBA" id="ARBA00012438"/>
    </source>
</evidence>
<comment type="subcellular location">
    <subcellularLocation>
        <location evidence="2">Cell inner membrane</location>
        <topology evidence="2">Multi-pass membrane protein</topology>
    </subcellularLocation>
</comment>
<dbReference type="InterPro" id="IPR050980">
    <property type="entry name" value="2C_sensor_his_kinase"/>
</dbReference>
<evidence type="ECO:0000256" key="2">
    <source>
        <dbReference type="ARBA" id="ARBA00004429"/>
    </source>
</evidence>
<dbReference type="SUPFAM" id="SSF47384">
    <property type="entry name" value="Homodimeric domain of signal transducing histidine kinase"/>
    <property type="match status" value="1"/>
</dbReference>
<dbReference type="CDD" id="cd00075">
    <property type="entry name" value="HATPase"/>
    <property type="match status" value="1"/>
</dbReference>
<evidence type="ECO:0000256" key="12">
    <source>
        <dbReference type="ARBA" id="ARBA00022989"/>
    </source>
</evidence>
<keyword evidence="7" id="KW-0808">Transferase</keyword>
<evidence type="ECO:0000313" key="19">
    <source>
        <dbReference type="Proteomes" id="UP000566711"/>
    </source>
</evidence>
<dbReference type="GO" id="GO:0000155">
    <property type="term" value="F:phosphorelay sensor kinase activity"/>
    <property type="evidence" value="ECO:0007669"/>
    <property type="project" value="InterPro"/>
</dbReference>
<dbReference type="CDD" id="cd00082">
    <property type="entry name" value="HisKA"/>
    <property type="match status" value="1"/>
</dbReference>
<dbReference type="SUPFAM" id="SSF55874">
    <property type="entry name" value="ATPase domain of HSP90 chaperone/DNA topoisomerase II/histidine kinase"/>
    <property type="match status" value="1"/>
</dbReference>
<accession>A0A7W2EFC8</accession>
<evidence type="ECO:0000256" key="6">
    <source>
        <dbReference type="ARBA" id="ARBA00022553"/>
    </source>
</evidence>
<dbReference type="PROSITE" id="PS50885">
    <property type="entry name" value="HAMP"/>
    <property type="match status" value="1"/>
</dbReference>
<dbReference type="Gene3D" id="1.10.287.130">
    <property type="match status" value="1"/>
</dbReference>
<dbReference type="SMART" id="SM00387">
    <property type="entry name" value="HATPase_c"/>
    <property type="match status" value="1"/>
</dbReference>
<keyword evidence="4" id="KW-1003">Cell membrane</keyword>
<dbReference type="Proteomes" id="UP000566711">
    <property type="component" value="Unassembled WGS sequence"/>
</dbReference>
<evidence type="ECO:0000256" key="1">
    <source>
        <dbReference type="ARBA" id="ARBA00000085"/>
    </source>
</evidence>
<keyword evidence="5" id="KW-0997">Cell inner membrane</keyword>
<evidence type="ECO:0000256" key="15">
    <source>
        <dbReference type="SAM" id="Phobius"/>
    </source>
</evidence>
<evidence type="ECO:0000256" key="7">
    <source>
        <dbReference type="ARBA" id="ARBA00022679"/>
    </source>
</evidence>
<keyword evidence="13" id="KW-0902">Two-component regulatory system</keyword>
<dbReference type="InterPro" id="IPR003594">
    <property type="entry name" value="HATPase_dom"/>
</dbReference>
<protein>
    <recommendedName>
        <fullName evidence="3">histidine kinase</fullName>
        <ecNumber evidence="3">2.7.13.3</ecNumber>
    </recommendedName>
</protein>
<dbReference type="Pfam" id="PF02518">
    <property type="entry name" value="HATPase_c"/>
    <property type="match status" value="1"/>
</dbReference>
<gene>
    <name evidence="18" type="ORF">H3H36_04620</name>
</gene>
<evidence type="ECO:0000256" key="14">
    <source>
        <dbReference type="ARBA" id="ARBA00023136"/>
    </source>
</evidence>
<keyword evidence="19" id="KW-1185">Reference proteome</keyword>
<organism evidence="18 19">
    <name type="scientific">Rugamonas fusca</name>
    <dbReference type="NCBI Taxonomy" id="2758568"/>
    <lineage>
        <taxon>Bacteria</taxon>
        <taxon>Pseudomonadati</taxon>
        <taxon>Pseudomonadota</taxon>
        <taxon>Betaproteobacteria</taxon>
        <taxon>Burkholderiales</taxon>
        <taxon>Oxalobacteraceae</taxon>
        <taxon>Telluria group</taxon>
        <taxon>Rugamonas</taxon>
    </lineage>
</organism>
<comment type="caution">
    <text evidence="18">The sequence shown here is derived from an EMBL/GenBank/DDBJ whole genome shotgun (WGS) entry which is preliminary data.</text>
</comment>
<name>A0A7W2EFC8_9BURK</name>
<dbReference type="InterPro" id="IPR003661">
    <property type="entry name" value="HisK_dim/P_dom"/>
</dbReference>
<dbReference type="PROSITE" id="PS50109">
    <property type="entry name" value="HIS_KIN"/>
    <property type="match status" value="1"/>
</dbReference>
<feature type="domain" description="HAMP" evidence="17">
    <location>
        <begin position="240"/>
        <end position="292"/>
    </location>
</feature>
<dbReference type="InterPro" id="IPR005467">
    <property type="entry name" value="His_kinase_dom"/>
</dbReference>
<keyword evidence="11" id="KW-0067">ATP-binding</keyword>
<evidence type="ECO:0000256" key="11">
    <source>
        <dbReference type="ARBA" id="ARBA00022840"/>
    </source>
</evidence>
<keyword evidence="6" id="KW-0597">Phosphoprotein</keyword>
<evidence type="ECO:0000256" key="10">
    <source>
        <dbReference type="ARBA" id="ARBA00022777"/>
    </source>
</evidence>
<proteinExistence type="predicted"/>
<feature type="transmembrane region" description="Helical" evidence="15">
    <location>
        <begin position="221"/>
        <end position="241"/>
    </location>
</feature>
<dbReference type="GO" id="GO:0005886">
    <property type="term" value="C:plasma membrane"/>
    <property type="evidence" value="ECO:0007669"/>
    <property type="project" value="UniProtKB-SubCell"/>
</dbReference>
<comment type="catalytic activity">
    <reaction evidence="1">
        <text>ATP + protein L-histidine = ADP + protein N-phospho-L-histidine.</text>
        <dbReference type="EC" id="2.7.13.3"/>
    </reaction>
</comment>
<dbReference type="AlphaFoldDB" id="A0A7W2EFC8"/>
<dbReference type="Gene3D" id="3.30.565.10">
    <property type="entry name" value="Histidine kinase-like ATPase, C-terminal domain"/>
    <property type="match status" value="1"/>
</dbReference>
<dbReference type="SMART" id="SM00304">
    <property type="entry name" value="HAMP"/>
    <property type="match status" value="1"/>
</dbReference>
<evidence type="ECO:0000256" key="9">
    <source>
        <dbReference type="ARBA" id="ARBA00022741"/>
    </source>
</evidence>
<dbReference type="EC" id="2.7.13.3" evidence="3"/>
<dbReference type="PANTHER" id="PTHR44936:SF5">
    <property type="entry name" value="SENSOR HISTIDINE KINASE ENVZ"/>
    <property type="match status" value="1"/>
</dbReference>
<keyword evidence="14 15" id="KW-0472">Membrane</keyword>
<evidence type="ECO:0000313" key="18">
    <source>
        <dbReference type="EMBL" id="MBA5604645.1"/>
    </source>
</evidence>
<dbReference type="InterPro" id="IPR004358">
    <property type="entry name" value="Sig_transdc_His_kin-like_C"/>
</dbReference>
<dbReference type="GO" id="GO:0005524">
    <property type="term" value="F:ATP binding"/>
    <property type="evidence" value="ECO:0007669"/>
    <property type="project" value="UniProtKB-KW"/>
</dbReference>
<keyword evidence="12 15" id="KW-1133">Transmembrane helix</keyword>
<dbReference type="EMBL" id="JACEZS010000002">
    <property type="protein sequence ID" value="MBA5604645.1"/>
    <property type="molecule type" value="Genomic_DNA"/>
</dbReference>
<dbReference type="Pfam" id="PF00672">
    <property type="entry name" value="HAMP"/>
    <property type="match status" value="1"/>
</dbReference>
<keyword evidence="8 15" id="KW-0812">Transmembrane</keyword>
<evidence type="ECO:0000259" key="16">
    <source>
        <dbReference type="PROSITE" id="PS50109"/>
    </source>
</evidence>